<accession>A0AAN8ZN68</accession>
<evidence type="ECO:0000313" key="3">
    <source>
        <dbReference type="Proteomes" id="UP001370490"/>
    </source>
</evidence>
<dbReference type="PANTHER" id="PTHR35706">
    <property type="entry name" value="F14O23.11 PROTEIN"/>
    <property type="match status" value="1"/>
</dbReference>
<evidence type="ECO:0000256" key="1">
    <source>
        <dbReference type="SAM" id="MobiDB-lite"/>
    </source>
</evidence>
<reference evidence="2 3" key="1">
    <citation type="submission" date="2023-12" db="EMBL/GenBank/DDBJ databases">
        <title>A high-quality genome assembly for Dillenia turbinata (Dilleniales).</title>
        <authorList>
            <person name="Chanderbali A."/>
        </authorList>
    </citation>
    <scope>NUCLEOTIDE SEQUENCE [LARGE SCALE GENOMIC DNA]</scope>
    <source>
        <strain evidence="2">LSX21</strain>
        <tissue evidence="2">Leaf</tissue>
    </source>
</reference>
<comment type="caution">
    <text evidence="2">The sequence shown here is derived from an EMBL/GenBank/DDBJ whole genome shotgun (WGS) entry which is preliminary data.</text>
</comment>
<feature type="region of interest" description="Disordered" evidence="1">
    <location>
        <begin position="1"/>
        <end position="22"/>
    </location>
</feature>
<dbReference type="InterPro" id="IPR053325">
    <property type="entry name" value="H3-Acetyl_Activator"/>
</dbReference>
<dbReference type="AlphaFoldDB" id="A0AAN8ZN68"/>
<feature type="compositionally biased region" description="Basic and acidic residues" evidence="1">
    <location>
        <begin position="7"/>
        <end position="22"/>
    </location>
</feature>
<dbReference type="PANTHER" id="PTHR35706:SF1">
    <property type="entry name" value="EMBRYOGENESIS-LIKE PROTEIN"/>
    <property type="match status" value="1"/>
</dbReference>
<dbReference type="Proteomes" id="UP001370490">
    <property type="component" value="Unassembled WGS sequence"/>
</dbReference>
<gene>
    <name evidence="2" type="ORF">RJ641_029611</name>
</gene>
<organism evidence="2 3">
    <name type="scientific">Dillenia turbinata</name>
    <dbReference type="NCBI Taxonomy" id="194707"/>
    <lineage>
        <taxon>Eukaryota</taxon>
        <taxon>Viridiplantae</taxon>
        <taxon>Streptophyta</taxon>
        <taxon>Embryophyta</taxon>
        <taxon>Tracheophyta</taxon>
        <taxon>Spermatophyta</taxon>
        <taxon>Magnoliopsida</taxon>
        <taxon>eudicotyledons</taxon>
        <taxon>Gunneridae</taxon>
        <taxon>Pentapetalae</taxon>
        <taxon>Dilleniales</taxon>
        <taxon>Dilleniaceae</taxon>
        <taxon>Dillenia</taxon>
    </lineage>
</organism>
<protein>
    <submittedName>
        <fullName evidence="2">Uncharacterized protein</fullName>
    </submittedName>
</protein>
<keyword evidence="3" id="KW-1185">Reference proteome</keyword>
<evidence type="ECO:0000313" key="2">
    <source>
        <dbReference type="EMBL" id="KAK6940080.1"/>
    </source>
</evidence>
<dbReference type="EMBL" id="JBAMMX010000005">
    <property type="protein sequence ID" value="KAK6940080.1"/>
    <property type="molecule type" value="Genomic_DNA"/>
</dbReference>
<sequence length="123" mass="14102">MGVENENEARSESEHDFDQNKEVDEINLMFAEARDDIGMALESKETVYFNEDAKCARASVKEVLKMFDALLAKLNEKERAALQRSTGLKFELYVDKKFSCGEMSSLLLSERKELLIRDEPMQA</sequence>
<proteinExistence type="predicted"/>
<name>A0AAN8ZN68_9MAGN</name>